<evidence type="ECO:0000313" key="2">
    <source>
        <dbReference type="EMBL" id="CAB4720580.1"/>
    </source>
</evidence>
<protein>
    <submittedName>
        <fullName evidence="2">Unannotated protein</fullName>
    </submittedName>
</protein>
<dbReference type="GO" id="GO:0016020">
    <property type="term" value="C:membrane"/>
    <property type="evidence" value="ECO:0007669"/>
    <property type="project" value="TreeGrafter"/>
</dbReference>
<keyword evidence="1" id="KW-1133">Transmembrane helix</keyword>
<evidence type="ECO:0000256" key="1">
    <source>
        <dbReference type="SAM" id="Phobius"/>
    </source>
</evidence>
<dbReference type="Pfam" id="PF06966">
    <property type="entry name" value="DUF1295"/>
    <property type="match status" value="1"/>
</dbReference>
<dbReference type="PANTHER" id="PTHR32251:SF17">
    <property type="entry name" value="STEROID 5-ALPHA REDUCTASE C-TERMINAL DOMAIN-CONTAINING PROTEIN"/>
    <property type="match status" value="1"/>
</dbReference>
<keyword evidence="1" id="KW-0812">Transmembrane</keyword>
<dbReference type="AlphaFoldDB" id="A0A6J6R9C8"/>
<dbReference type="PROSITE" id="PS50244">
    <property type="entry name" value="S5A_REDUCTASE"/>
    <property type="match status" value="1"/>
</dbReference>
<name>A0A6J6R9C8_9ZZZZ</name>
<dbReference type="EMBL" id="CAEZYK010000024">
    <property type="protein sequence ID" value="CAB4720580.1"/>
    <property type="molecule type" value="Genomic_DNA"/>
</dbReference>
<organism evidence="2">
    <name type="scientific">freshwater metagenome</name>
    <dbReference type="NCBI Taxonomy" id="449393"/>
    <lineage>
        <taxon>unclassified sequences</taxon>
        <taxon>metagenomes</taxon>
        <taxon>ecological metagenomes</taxon>
    </lineage>
</organism>
<feature type="transmembrane region" description="Helical" evidence="1">
    <location>
        <begin position="195"/>
        <end position="223"/>
    </location>
</feature>
<feature type="transmembrane region" description="Helical" evidence="1">
    <location>
        <begin position="102"/>
        <end position="124"/>
    </location>
</feature>
<feature type="transmembrane region" description="Helical" evidence="1">
    <location>
        <begin position="62"/>
        <end position="81"/>
    </location>
</feature>
<proteinExistence type="predicted"/>
<feature type="transmembrane region" description="Helical" evidence="1">
    <location>
        <begin position="6"/>
        <end position="26"/>
    </location>
</feature>
<keyword evidence="1" id="KW-0472">Membrane</keyword>
<sequence length="261" mass="29266">MSPAATALVVSAAAIAVLMLTTWVVSLIKRNASIIDPVWGFGFVVVAWVVRAAVTGYDLRQWVLVTMVTLWGLRLSIYLGWRNWGTPEDFRYQAMRRHWGERFWWVSLFTVFALQGVLMWIVSLPVQLGQVSNDPGLRILGVIGILVWALGLGFEAIGDAQLVRFKANPNNAGKVMDRGLWRYTRHPNYFGDACVWWGIALVAAETGLGAIGFIGALVMTIFLRRVSGVTLLEKSLVKKRPGYEEYVARTSPFVPRRPRRS</sequence>
<dbReference type="PANTHER" id="PTHR32251">
    <property type="entry name" value="3-OXO-5-ALPHA-STEROID 4-DEHYDROGENASE"/>
    <property type="match status" value="1"/>
</dbReference>
<accession>A0A6J6R9C8</accession>
<gene>
    <name evidence="2" type="ORF">UFOPK2683_00587</name>
</gene>
<dbReference type="Gene3D" id="1.20.120.1630">
    <property type="match status" value="1"/>
</dbReference>
<feature type="transmembrane region" description="Helical" evidence="1">
    <location>
        <begin position="38"/>
        <end position="56"/>
    </location>
</feature>
<feature type="transmembrane region" description="Helical" evidence="1">
    <location>
        <begin position="136"/>
        <end position="157"/>
    </location>
</feature>
<reference evidence="2" key="1">
    <citation type="submission" date="2020-05" db="EMBL/GenBank/DDBJ databases">
        <authorList>
            <person name="Chiriac C."/>
            <person name="Salcher M."/>
            <person name="Ghai R."/>
            <person name="Kavagutti S V."/>
        </authorList>
    </citation>
    <scope>NUCLEOTIDE SEQUENCE</scope>
</reference>
<dbReference type="InterPro" id="IPR010721">
    <property type="entry name" value="UstE-like"/>
</dbReference>